<organism evidence="1 2">
    <name type="scientific">Geosmithia morbida</name>
    <dbReference type="NCBI Taxonomy" id="1094350"/>
    <lineage>
        <taxon>Eukaryota</taxon>
        <taxon>Fungi</taxon>
        <taxon>Dikarya</taxon>
        <taxon>Ascomycota</taxon>
        <taxon>Pezizomycotina</taxon>
        <taxon>Sordariomycetes</taxon>
        <taxon>Hypocreomycetidae</taxon>
        <taxon>Hypocreales</taxon>
        <taxon>Bionectriaceae</taxon>
        <taxon>Geosmithia</taxon>
    </lineage>
</organism>
<evidence type="ECO:0000313" key="1">
    <source>
        <dbReference type="EMBL" id="KAF4119311.1"/>
    </source>
</evidence>
<dbReference type="GeneID" id="55971058"/>
<evidence type="ECO:0000313" key="2">
    <source>
        <dbReference type="Proteomes" id="UP000749293"/>
    </source>
</evidence>
<sequence length="269" mass="29368">MAKLESILTPELLSEVLSVWYGHVSDGSSVILPSQDHVKVWFSSSPELDSVCVKSFGPVLDAIKESGVTSGQQILDAAKPKGPLDWLSLVLLLDQMPRNCYRGDASSVVYRLFDPLAQDVAAAASEKGIPDLEPQTRWFIGRRLWFYMPLEHSESLDLHRLATEKFASLARDIELLISDNDDPSSLIGGDDELRAKAARVLGASAESAEAARGVAKAFAAFEERHSDVIERFGRYPHRNGSLGRASTDEEIKYLSEGGETFGGGNGHTH</sequence>
<dbReference type="InterPro" id="IPR011990">
    <property type="entry name" value="TPR-like_helical_dom_sf"/>
</dbReference>
<dbReference type="Gene3D" id="1.25.40.10">
    <property type="entry name" value="Tetratricopeptide repeat domain"/>
    <property type="match status" value="1"/>
</dbReference>
<name>A0A9P5D0C6_9HYPO</name>
<protein>
    <submittedName>
        <fullName evidence="1">Uncharacterized protein</fullName>
    </submittedName>
</protein>
<dbReference type="InterPro" id="IPR010323">
    <property type="entry name" value="DUF924"/>
</dbReference>
<reference evidence="1" key="1">
    <citation type="submission" date="2020-03" db="EMBL/GenBank/DDBJ databases">
        <title>Site-based positive gene gene selection in Geosmithia morbida across the United States reveals a broad range of putative effectors and factors for local host and environmental adapation.</title>
        <authorList>
            <person name="Onufrak A."/>
            <person name="Murdoch R.W."/>
            <person name="Gazis R."/>
            <person name="Huff M."/>
            <person name="Staton M."/>
            <person name="Klingeman W."/>
            <person name="Hadziabdic D."/>
        </authorList>
    </citation>
    <scope>NUCLEOTIDE SEQUENCE</scope>
    <source>
        <strain evidence="1">1262</strain>
    </source>
</reference>
<dbReference type="EMBL" id="JAANYQ010000027">
    <property type="protein sequence ID" value="KAF4119311.1"/>
    <property type="molecule type" value="Genomic_DNA"/>
</dbReference>
<proteinExistence type="predicted"/>
<dbReference type="Proteomes" id="UP000749293">
    <property type="component" value="Unassembled WGS sequence"/>
</dbReference>
<dbReference type="RefSeq" id="XP_035317963.1">
    <property type="nucleotide sequence ID" value="XM_035466804.1"/>
</dbReference>
<dbReference type="OrthoDB" id="414698at2759"/>
<gene>
    <name evidence="1" type="ORF">GMORB2_4830</name>
</gene>
<comment type="caution">
    <text evidence="1">The sequence shown here is derived from an EMBL/GenBank/DDBJ whole genome shotgun (WGS) entry which is preliminary data.</text>
</comment>
<dbReference type="Pfam" id="PF06041">
    <property type="entry name" value="DUF924"/>
    <property type="match status" value="1"/>
</dbReference>
<keyword evidence="2" id="KW-1185">Reference proteome</keyword>
<dbReference type="SUPFAM" id="SSF48452">
    <property type="entry name" value="TPR-like"/>
    <property type="match status" value="1"/>
</dbReference>
<dbReference type="Gene3D" id="1.20.58.320">
    <property type="entry name" value="TPR-like"/>
    <property type="match status" value="1"/>
</dbReference>
<accession>A0A9P5D0C6</accession>
<dbReference type="AlphaFoldDB" id="A0A9P5D0C6"/>